<keyword evidence="3" id="KW-1185">Reference proteome</keyword>
<protein>
    <submittedName>
        <fullName evidence="2">Uncharacterized protein</fullName>
    </submittedName>
</protein>
<dbReference type="STRING" id="767434.Fraau_3130"/>
<accession>H8L0G3</accession>
<dbReference type="KEGG" id="fau:Fraau_3130"/>
<dbReference type="KEGG" id="fau:Fraau_3133"/>
<proteinExistence type="predicted"/>
<gene>
    <name evidence="1" type="ordered locus">Fraau_3130</name>
    <name evidence="2" type="ordered locus">Fraau_3133</name>
</gene>
<dbReference type="HOGENOM" id="CLU_3365122_0_0_6"/>
<evidence type="ECO:0000313" key="3">
    <source>
        <dbReference type="Proteomes" id="UP000005234"/>
    </source>
</evidence>
<reference evidence="2" key="1">
    <citation type="submission" date="2012-02" db="EMBL/GenBank/DDBJ databases">
        <title>The complete genome of Frateuria aurantia DSM 6220.</title>
        <authorList>
            <consortium name="US DOE Joint Genome Institute (JGI-PGF)"/>
            <person name="Lucas S."/>
            <person name="Copeland A."/>
            <person name="Lapidus A."/>
            <person name="Glavina del Rio T."/>
            <person name="Dalin E."/>
            <person name="Tice H."/>
            <person name="Bruce D."/>
            <person name="Goodwin L."/>
            <person name="Pitluck S."/>
            <person name="Peters L."/>
            <person name="Ovchinnikova G."/>
            <person name="Teshima H."/>
            <person name="Kyrpides N."/>
            <person name="Mavromatis K."/>
            <person name="Ivanova N."/>
            <person name="Brettin T."/>
            <person name="Detter J.C."/>
            <person name="Han C."/>
            <person name="Larimer F."/>
            <person name="Land M."/>
            <person name="Hauser L."/>
            <person name="Markowitz V."/>
            <person name="Cheng J.-F."/>
            <person name="Hugenholtz P."/>
            <person name="Woyke T."/>
            <person name="Wu D."/>
            <person name="Brambilla E."/>
            <person name="Klenk H.-P."/>
            <person name="Eisen J.A."/>
        </authorList>
    </citation>
    <scope>NUCLEOTIDE SEQUENCE</scope>
    <source>
        <strain evidence="2">DSM 6220</strain>
    </source>
</reference>
<sequence>MPGPTGLERAIHILAMTSFTQRMVDIIDGRQAIHA</sequence>
<dbReference type="AlphaFoldDB" id="H8L0G3"/>
<dbReference type="EMBL" id="CP003350">
    <property type="protein sequence ID" value="AFC87455.1"/>
    <property type="molecule type" value="Genomic_DNA"/>
</dbReference>
<organism evidence="2 3">
    <name type="scientific">Frateuria aurantia (strain ATCC 33424 / DSM 6220 / KCTC 2777 / LMG 1558 / NBRC 3245 / NCIMB 13370)</name>
    <name type="common">Acetobacter aurantius</name>
    <dbReference type="NCBI Taxonomy" id="767434"/>
    <lineage>
        <taxon>Bacteria</taxon>
        <taxon>Pseudomonadati</taxon>
        <taxon>Pseudomonadota</taxon>
        <taxon>Gammaproteobacteria</taxon>
        <taxon>Lysobacterales</taxon>
        <taxon>Rhodanobacteraceae</taxon>
        <taxon>Frateuria</taxon>
    </lineage>
</organism>
<name>H8L0G3_FRAAD</name>
<dbReference type="Proteomes" id="UP000005234">
    <property type="component" value="Chromosome"/>
</dbReference>
<dbReference type="EMBL" id="CP003350">
    <property type="protein sequence ID" value="AFC87458.1"/>
    <property type="molecule type" value="Genomic_DNA"/>
</dbReference>
<evidence type="ECO:0000313" key="2">
    <source>
        <dbReference type="EMBL" id="AFC87458.1"/>
    </source>
</evidence>
<evidence type="ECO:0000313" key="1">
    <source>
        <dbReference type="EMBL" id="AFC87455.1"/>
    </source>
</evidence>